<evidence type="ECO:0000256" key="1">
    <source>
        <dbReference type="SAM" id="MobiDB-lite"/>
    </source>
</evidence>
<proteinExistence type="predicted"/>
<feature type="compositionally biased region" description="Basic and acidic residues" evidence="1">
    <location>
        <begin position="155"/>
        <end position="167"/>
    </location>
</feature>
<protein>
    <submittedName>
        <fullName evidence="2">Uncharacterized protein</fullName>
    </submittedName>
</protein>
<dbReference type="AlphaFoldDB" id="A0A836AL33"/>
<feature type="region of interest" description="Disordered" evidence="1">
    <location>
        <begin position="148"/>
        <end position="167"/>
    </location>
</feature>
<accession>A0A836AL33</accession>
<evidence type="ECO:0000313" key="3">
    <source>
        <dbReference type="Proteomes" id="UP000664991"/>
    </source>
</evidence>
<evidence type="ECO:0000313" key="2">
    <source>
        <dbReference type="EMBL" id="KAG5214589.1"/>
    </source>
</evidence>
<sequence>MGTNNIFLLFELSFIEWGFPKDRGRSPMYRIPSPASIPASVPPSLKPNYPQLSLLRCDNFPKLIAVQIFSGPTSIFLVHSAVLHLKDTLGTQLCHPYSLRLSGFRTISGNHGYLKSEVKRIAFCFLEGMGPMAPETQFPPEELFLQGDTSISQGDKARNRNGKETGP</sequence>
<reference evidence="2 3" key="1">
    <citation type="submission" date="2020-12" db="EMBL/GenBank/DDBJ databases">
        <title>De novo assembly of Tibetan sheep genome.</title>
        <authorList>
            <person name="Li X."/>
        </authorList>
    </citation>
    <scope>NUCLEOTIDE SEQUENCE [LARGE SCALE GENOMIC DNA]</scope>
    <source>
        <tissue evidence="2">Heart</tissue>
    </source>
</reference>
<dbReference type="EMBL" id="JAEMGP010000001">
    <property type="protein sequence ID" value="KAG5214589.1"/>
    <property type="molecule type" value="Genomic_DNA"/>
</dbReference>
<dbReference type="Proteomes" id="UP000664991">
    <property type="component" value="Unassembled WGS sequence"/>
</dbReference>
<name>A0A836AL33_SHEEP</name>
<gene>
    <name evidence="2" type="ORF">JEQ12_000165</name>
</gene>
<comment type="caution">
    <text evidence="2">The sequence shown here is derived from an EMBL/GenBank/DDBJ whole genome shotgun (WGS) entry which is preliminary data.</text>
</comment>
<organism evidence="2 3">
    <name type="scientific">Ovis aries</name>
    <name type="common">Sheep</name>
    <dbReference type="NCBI Taxonomy" id="9940"/>
    <lineage>
        <taxon>Eukaryota</taxon>
        <taxon>Metazoa</taxon>
        <taxon>Chordata</taxon>
        <taxon>Craniata</taxon>
        <taxon>Vertebrata</taxon>
        <taxon>Euteleostomi</taxon>
        <taxon>Mammalia</taxon>
        <taxon>Eutheria</taxon>
        <taxon>Laurasiatheria</taxon>
        <taxon>Artiodactyla</taxon>
        <taxon>Ruminantia</taxon>
        <taxon>Pecora</taxon>
        <taxon>Bovidae</taxon>
        <taxon>Caprinae</taxon>
        <taxon>Ovis</taxon>
    </lineage>
</organism>